<dbReference type="GO" id="GO:0004156">
    <property type="term" value="F:dihydropteroate synthase activity"/>
    <property type="evidence" value="ECO:0007669"/>
    <property type="project" value="UniProtKB-EC"/>
</dbReference>
<keyword evidence="10" id="KW-0418">Kinase</keyword>
<evidence type="ECO:0000259" key="16">
    <source>
        <dbReference type="PROSITE" id="PS50972"/>
    </source>
</evidence>
<dbReference type="SUPFAM" id="SSF51717">
    <property type="entry name" value="Dihydropteroate synthetase-like"/>
    <property type="match status" value="1"/>
</dbReference>
<evidence type="ECO:0000256" key="15">
    <source>
        <dbReference type="SAM" id="MobiDB-lite"/>
    </source>
</evidence>
<dbReference type="NCBIfam" id="TIGR01498">
    <property type="entry name" value="folK"/>
    <property type="match status" value="1"/>
</dbReference>
<dbReference type="GO" id="GO:0005524">
    <property type="term" value="F:ATP binding"/>
    <property type="evidence" value="ECO:0007669"/>
    <property type="project" value="UniProtKB-KW"/>
</dbReference>
<dbReference type="GO" id="GO:0046654">
    <property type="term" value="P:tetrahydrofolate biosynthetic process"/>
    <property type="evidence" value="ECO:0007669"/>
    <property type="project" value="UniProtKB-UniPathway"/>
</dbReference>
<dbReference type="PROSITE" id="PS00793">
    <property type="entry name" value="DHPS_2"/>
    <property type="match status" value="1"/>
</dbReference>
<evidence type="ECO:0000256" key="6">
    <source>
        <dbReference type="ARBA" id="ARBA00009951"/>
    </source>
</evidence>
<dbReference type="GO" id="GO:0016301">
    <property type="term" value="F:kinase activity"/>
    <property type="evidence" value="ECO:0007669"/>
    <property type="project" value="UniProtKB-KW"/>
</dbReference>
<comment type="pathway">
    <text evidence="5">Cofactor biosynthesis; tetrahydrofolate biosynthesis; 2-amino-4-hydroxy-6-hydroxymethyl-7,8-dihydropteridine diphosphate from 7,8-dihydroneopterin triphosphate: step 4/4.</text>
</comment>
<evidence type="ECO:0000256" key="7">
    <source>
        <dbReference type="ARBA" id="ARBA00022679"/>
    </source>
</evidence>
<evidence type="ECO:0000256" key="14">
    <source>
        <dbReference type="ARBA" id="ARBA00023268"/>
    </source>
</evidence>
<dbReference type="AlphaFoldDB" id="A0A6A6HGK8"/>
<keyword evidence="13" id="KW-0289">Folate biosynthesis</keyword>
<dbReference type="Gene3D" id="3.30.70.560">
    <property type="entry name" value="7,8-Dihydro-6-hydroxymethylpterin-pyrophosphokinase HPPK"/>
    <property type="match status" value="1"/>
</dbReference>
<dbReference type="GO" id="GO:0046656">
    <property type="term" value="P:folic acid biosynthetic process"/>
    <property type="evidence" value="ECO:0007669"/>
    <property type="project" value="UniProtKB-KW"/>
</dbReference>
<dbReference type="Pfam" id="PF01288">
    <property type="entry name" value="HPPK"/>
    <property type="match status" value="1"/>
</dbReference>
<dbReference type="GO" id="GO:0005740">
    <property type="term" value="C:mitochondrial envelope"/>
    <property type="evidence" value="ECO:0007669"/>
    <property type="project" value="TreeGrafter"/>
</dbReference>
<dbReference type="OrthoDB" id="615426at2759"/>
<evidence type="ECO:0000313" key="18">
    <source>
        <dbReference type="Proteomes" id="UP000800092"/>
    </source>
</evidence>
<comment type="catalytic activity">
    <reaction evidence="2">
        <text>6-hydroxymethyl-7,8-dihydropterin + ATP = (7,8-dihydropterin-6-yl)methyl diphosphate + AMP + H(+)</text>
        <dbReference type="Rhea" id="RHEA:11412"/>
        <dbReference type="ChEBI" id="CHEBI:15378"/>
        <dbReference type="ChEBI" id="CHEBI:30616"/>
        <dbReference type="ChEBI" id="CHEBI:44841"/>
        <dbReference type="ChEBI" id="CHEBI:72950"/>
        <dbReference type="ChEBI" id="CHEBI:456215"/>
        <dbReference type="EC" id="2.7.6.3"/>
    </reaction>
</comment>
<dbReference type="CDD" id="cd00483">
    <property type="entry name" value="HPPK"/>
    <property type="match status" value="1"/>
</dbReference>
<evidence type="ECO:0000256" key="2">
    <source>
        <dbReference type="ARBA" id="ARBA00000198"/>
    </source>
</evidence>
<dbReference type="NCBIfam" id="TIGR01496">
    <property type="entry name" value="DHPS"/>
    <property type="match status" value="1"/>
</dbReference>
<evidence type="ECO:0000256" key="10">
    <source>
        <dbReference type="ARBA" id="ARBA00022777"/>
    </source>
</evidence>
<dbReference type="Proteomes" id="UP000800092">
    <property type="component" value="Unassembled WGS sequence"/>
</dbReference>
<dbReference type="PROSITE" id="PS00792">
    <property type="entry name" value="DHPS_1"/>
    <property type="match status" value="1"/>
</dbReference>
<dbReference type="UniPathway" id="UPA00077">
    <property type="reaction ID" value="UER00155"/>
</dbReference>
<evidence type="ECO:0000256" key="5">
    <source>
        <dbReference type="ARBA" id="ARBA00005051"/>
    </source>
</evidence>
<dbReference type="InterPro" id="IPR006390">
    <property type="entry name" value="DHP_synth_dom"/>
</dbReference>
<comment type="similarity">
    <text evidence="6">In the C-terminal section; belongs to the DHPS family.</text>
</comment>
<evidence type="ECO:0000256" key="4">
    <source>
        <dbReference type="ARBA" id="ARBA00004763"/>
    </source>
</evidence>
<dbReference type="GO" id="GO:0046872">
    <property type="term" value="F:metal ion binding"/>
    <property type="evidence" value="ECO:0007669"/>
    <property type="project" value="UniProtKB-KW"/>
</dbReference>
<comment type="catalytic activity">
    <reaction evidence="1">
        <text>(7,8-dihydropterin-6-yl)methyl diphosphate + 4-aminobenzoate = 7,8-dihydropteroate + diphosphate</text>
        <dbReference type="Rhea" id="RHEA:19949"/>
        <dbReference type="ChEBI" id="CHEBI:17836"/>
        <dbReference type="ChEBI" id="CHEBI:17839"/>
        <dbReference type="ChEBI" id="CHEBI:33019"/>
        <dbReference type="ChEBI" id="CHEBI:72950"/>
        <dbReference type="EC" id="2.5.1.15"/>
    </reaction>
</comment>
<dbReference type="PROSITE" id="PS00794">
    <property type="entry name" value="HPPK"/>
    <property type="match status" value="1"/>
</dbReference>
<keyword evidence="9" id="KW-0547">Nucleotide-binding</keyword>
<dbReference type="Gene3D" id="3.20.20.20">
    <property type="entry name" value="Dihydropteroate synthase-like"/>
    <property type="match status" value="1"/>
</dbReference>
<evidence type="ECO:0000256" key="11">
    <source>
        <dbReference type="ARBA" id="ARBA00022840"/>
    </source>
</evidence>
<keyword evidence="12" id="KW-0460">Magnesium</keyword>
<evidence type="ECO:0000256" key="8">
    <source>
        <dbReference type="ARBA" id="ARBA00022723"/>
    </source>
</evidence>
<feature type="region of interest" description="Disordered" evidence="15">
    <location>
        <begin position="265"/>
        <end position="291"/>
    </location>
</feature>
<comment type="cofactor">
    <cofactor evidence="3">
        <name>Mg(2+)</name>
        <dbReference type="ChEBI" id="CHEBI:18420"/>
    </cofactor>
</comment>
<keyword evidence="8" id="KW-0479">Metal-binding</keyword>
<evidence type="ECO:0000313" key="17">
    <source>
        <dbReference type="EMBL" id="KAF2237081.1"/>
    </source>
</evidence>
<dbReference type="GO" id="GO:0003848">
    <property type="term" value="F:2-amino-4-hydroxy-6-hydroxymethyldihydropteridine diphosphokinase activity"/>
    <property type="evidence" value="ECO:0007669"/>
    <property type="project" value="UniProtKB-EC"/>
</dbReference>
<dbReference type="InterPro" id="IPR035907">
    <property type="entry name" value="Hppk_sf"/>
</dbReference>
<dbReference type="PANTHER" id="PTHR20941">
    <property type="entry name" value="FOLATE SYNTHESIS PROTEINS"/>
    <property type="match status" value="1"/>
</dbReference>
<feature type="domain" description="Pterin-binding" evidence="16">
    <location>
        <begin position="192"/>
        <end position="482"/>
    </location>
</feature>
<protein>
    <submittedName>
        <fullName evidence="17">Dihydropteroate synthase</fullName>
    </submittedName>
</protein>
<dbReference type="PROSITE" id="PS50972">
    <property type="entry name" value="PTERIN_BINDING"/>
    <property type="match status" value="1"/>
</dbReference>
<accession>A0A6A6HGK8</accession>
<dbReference type="EMBL" id="ML991782">
    <property type="protein sequence ID" value="KAF2237081.1"/>
    <property type="molecule type" value="Genomic_DNA"/>
</dbReference>
<evidence type="ECO:0000256" key="12">
    <source>
        <dbReference type="ARBA" id="ARBA00022842"/>
    </source>
</evidence>
<organism evidence="17 18">
    <name type="scientific">Viridothelium virens</name>
    <name type="common">Speckled blister lichen</name>
    <name type="synonym">Trypethelium virens</name>
    <dbReference type="NCBI Taxonomy" id="1048519"/>
    <lineage>
        <taxon>Eukaryota</taxon>
        <taxon>Fungi</taxon>
        <taxon>Dikarya</taxon>
        <taxon>Ascomycota</taxon>
        <taxon>Pezizomycotina</taxon>
        <taxon>Dothideomycetes</taxon>
        <taxon>Dothideomycetes incertae sedis</taxon>
        <taxon>Trypetheliales</taxon>
        <taxon>Trypetheliaceae</taxon>
        <taxon>Viridothelium</taxon>
    </lineage>
</organism>
<dbReference type="PANTHER" id="PTHR20941:SF1">
    <property type="entry name" value="FOLIC ACID SYNTHESIS PROTEIN FOL1"/>
    <property type="match status" value="1"/>
</dbReference>
<dbReference type="CDD" id="cd00739">
    <property type="entry name" value="DHPS"/>
    <property type="match status" value="1"/>
</dbReference>
<keyword evidence="14" id="KW-0511">Multifunctional enzyme</keyword>
<evidence type="ECO:0000256" key="9">
    <source>
        <dbReference type="ARBA" id="ARBA00022741"/>
    </source>
</evidence>
<dbReference type="InterPro" id="IPR045031">
    <property type="entry name" value="DHP_synth-like"/>
</dbReference>
<sequence>MSSPSSNAVRSGHTAIVAFGSNVGDRIDMIEQACRKLDGHPQTRVLRTSCLWETKPMYFEDQDNFLNGVCEVSTSLEPEKLLDLLQDIEKDLGRVKVIDKGPRTVDLDIVLYDDIQYASERLTIPHALMLEREFVLRPLCELIPDAAHPKYPTMSYRHVLARLPKSDPPMSTVTPLAPGLPPIIALNPSRHTQIMAIINLTPDSFSDGGLHSPSDTTSLQTTLLSALNSGATILDLGGQSSRPHAAPIPDSTELARLAPALHLLRSLSSPSPPSPPSSSSSSSPQAKTNPPRFAISIDTYRASVAHAAITAGAHLINDISAGTLDPAMLRTVASLGCSICLMHMRGDPQTMMQPPHTTYAPELGGVLGGVARELRARVAAAEAAGVRRWRILLDPGLGFAKTAGQSLELVRGLANLREAEGLSGLPWVLGPSRKGFVGKALGVGREPGEREWGSAAAVAACVQGGADVVRVHEVGAMRDVVRVSDAIWRV</sequence>
<evidence type="ECO:0000256" key="3">
    <source>
        <dbReference type="ARBA" id="ARBA00001946"/>
    </source>
</evidence>
<dbReference type="InterPro" id="IPR000550">
    <property type="entry name" value="Hppk"/>
</dbReference>
<evidence type="ECO:0000256" key="1">
    <source>
        <dbReference type="ARBA" id="ARBA00000012"/>
    </source>
</evidence>
<keyword evidence="11" id="KW-0067">ATP-binding</keyword>
<gene>
    <name evidence="17" type="ORF">EV356DRAFT_442659</name>
</gene>
<dbReference type="InterPro" id="IPR011005">
    <property type="entry name" value="Dihydropteroate_synth-like_sf"/>
</dbReference>
<keyword evidence="7" id="KW-0808">Transferase</keyword>
<comment type="pathway">
    <text evidence="4">Cofactor biosynthesis; tetrahydrofolate biosynthesis; 7,8-dihydrofolate from 2-amino-4-hydroxy-6-hydroxymethyl-7,8-dihydropteridine diphosphate and 4-aminobenzoate: step 1/2.</text>
</comment>
<reference evidence="17" key="1">
    <citation type="journal article" date="2020" name="Stud. Mycol.">
        <title>101 Dothideomycetes genomes: a test case for predicting lifestyles and emergence of pathogens.</title>
        <authorList>
            <person name="Haridas S."/>
            <person name="Albert R."/>
            <person name="Binder M."/>
            <person name="Bloem J."/>
            <person name="Labutti K."/>
            <person name="Salamov A."/>
            <person name="Andreopoulos B."/>
            <person name="Baker S."/>
            <person name="Barry K."/>
            <person name="Bills G."/>
            <person name="Bluhm B."/>
            <person name="Cannon C."/>
            <person name="Castanera R."/>
            <person name="Culley D."/>
            <person name="Daum C."/>
            <person name="Ezra D."/>
            <person name="Gonzalez J."/>
            <person name="Henrissat B."/>
            <person name="Kuo A."/>
            <person name="Liang C."/>
            <person name="Lipzen A."/>
            <person name="Lutzoni F."/>
            <person name="Magnuson J."/>
            <person name="Mondo S."/>
            <person name="Nolan M."/>
            <person name="Ohm R."/>
            <person name="Pangilinan J."/>
            <person name="Park H.-J."/>
            <person name="Ramirez L."/>
            <person name="Alfaro M."/>
            <person name="Sun H."/>
            <person name="Tritt A."/>
            <person name="Yoshinaga Y."/>
            <person name="Zwiers L.-H."/>
            <person name="Turgeon B."/>
            <person name="Goodwin S."/>
            <person name="Spatafora J."/>
            <person name="Crous P."/>
            <person name="Grigoriev I."/>
        </authorList>
    </citation>
    <scope>NUCLEOTIDE SEQUENCE</scope>
    <source>
        <strain evidence="17">Tuck. ex Michener</strain>
    </source>
</reference>
<name>A0A6A6HGK8_VIRVR</name>
<dbReference type="SUPFAM" id="SSF55083">
    <property type="entry name" value="6-hydroxymethyl-7,8-dihydropterin pyrophosphokinase, HPPK"/>
    <property type="match status" value="1"/>
</dbReference>
<dbReference type="InterPro" id="IPR000489">
    <property type="entry name" value="Pterin-binding_dom"/>
</dbReference>
<dbReference type="Pfam" id="PF00809">
    <property type="entry name" value="Pterin_bind"/>
    <property type="match status" value="2"/>
</dbReference>
<keyword evidence="18" id="KW-1185">Reference proteome</keyword>
<proteinExistence type="inferred from homology"/>
<evidence type="ECO:0000256" key="13">
    <source>
        <dbReference type="ARBA" id="ARBA00022909"/>
    </source>
</evidence>